<dbReference type="AlphaFoldDB" id="A0A6J7J1I2"/>
<feature type="region of interest" description="Disordered" evidence="1">
    <location>
        <begin position="1"/>
        <end position="53"/>
    </location>
</feature>
<feature type="compositionally biased region" description="Basic and acidic residues" evidence="1">
    <location>
        <begin position="18"/>
        <end position="35"/>
    </location>
</feature>
<sequence length="53" mass="5478">MYSDPSARYAPYGPTDPATHDDGAPSRASCTDRRISPSASANPAAVNPGTVAW</sequence>
<reference evidence="2" key="1">
    <citation type="submission" date="2020-05" db="EMBL/GenBank/DDBJ databases">
        <authorList>
            <person name="Chiriac C."/>
            <person name="Salcher M."/>
            <person name="Ghai R."/>
            <person name="Kavagutti S V."/>
        </authorList>
    </citation>
    <scope>NUCLEOTIDE SEQUENCE</scope>
</reference>
<evidence type="ECO:0000256" key="1">
    <source>
        <dbReference type="SAM" id="MobiDB-lite"/>
    </source>
</evidence>
<gene>
    <name evidence="2" type="ORF">UFOPK3609_02241</name>
</gene>
<evidence type="ECO:0000313" key="2">
    <source>
        <dbReference type="EMBL" id="CAB4936474.1"/>
    </source>
</evidence>
<accession>A0A6J7J1I2</accession>
<name>A0A6J7J1I2_9ZZZZ</name>
<protein>
    <submittedName>
        <fullName evidence="2">Unannotated protein</fullName>
    </submittedName>
</protein>
<proteinExistence type="predicted"/>
<dbReference type="EMBL" id="CAFBMQ010000464">
    <property type="protein sequence ID" value="CAB4936474.1"/>
    <property type="molecule type" value="Genomic_DNA"/>
</dbReference>
<feature type="compositionally biased region" description="Low complexity" evidence="1">
    <location>
        <begin position="36"/>
        <end position="53"/>
    </location>
</feature>
<organism evidence="2">
    <name type="scientific">freshwater metagenome</name>
    <dbReference type="NCBI Taxonomy" id="449393"/>
    <lineage>
        <taxon>unclassified sequences</taxon>
        <taxon>metagenomes</taxon>
        <taxon>ecological metagenomes</taxon>
    </lineage>
</organism>